<dbReference type="Proteomes" id="UP000634136">
    <property type="component" value="Unassembled WGS sequence"/>
</dbReference>
<comment type="caution">
    <text evidence="2">The sequence shown here is derived from an EMBL/GenBank/DDBJ whole genome shotgun (WGS) entry which is preliminary data.</text>
</comment>
<proteinExistence type="predicted"/>
<organism evidence="2 3">
    <name type="scientific">Senna tora</name>
    <dbReference type="NCBI Taxonomy" id="362788"/>
    <lineage>
        <taxon>Eukaryota</taxon>
        <taxon>Viridiplantae</taxon>
        <taxon>Streptophyta</taxon>
        <taxon>Embryophyta</taxon>
        <taxon>Tracheophyta</taxon>
        <taxon>Spermatophyta</taxon>
        <taxon>Magnoliopsida</taxon>
        <taxon>eudicotyledons</taxon>
        <taxon>Gunneridae</taxon>
        <taxon>Pentapetalae</taxon>
        <taxon>rosids</taxon>
        <taxon>fabids</taxon>
        <taxon>Fabales</taxon>
        <taxon>Fabaceae</taxon>
        <taxon>Caesalpinioideae</taxon>
        <taxon>Cassia clade</taxon>
        <taxon>Senna</taxon>
    </lineage>
</organism>
<keyword evidence="1" id="KW-0175">Coiled coil</keyword>
<gene>
    <name evidence="2" type="ORF">G2W53_037116</name>
</gene>
<protein>
    <submittedName>
        <fullName evidence="2">Uncharacterized protein</fullName>
    </submittedName>
</protein>
<feature type="coiled-coil region" evidence="1">
    <location>
        <begin position="85"/>
        <end position="112"/>
    </location>
</feature>
<reference evidence="2" key="1">
    <citation type="submission" date="2020-09" db="EMBL/GenBank/DDBJ databases">
        <title>Genome-Enabled Discovery of Anthraquinone Biosynthesis in Senna tora.</title>
        <authorList>
            <person name="Kang S.-H."/>
            <person name="Pandey R.P."/>
            <person name="Lee C.-M."/>
            <person name="Sim J.-S."/>
            <person name="Jeong J.-T."/>
            <person name="Choi B.-S."/>
            <person name="Jung M."/>
            <person name="Ginzburg D."/>
            <person name="Zhao K."/>
            <person name="Won S.Y."/>
            <person name="Oh T.-J."/>
            <person name="Yu Y."/>
            <person name="Kim N.-H."/>
            <person name="Lee O.R."/>
            <person name="Lee T.-H."/>
            <person name="Bashyal P."/>
            <person name="Kim T.-S."/>
            <person name="Lee W.-H."/>
            <person name="Kawkins C."/>
            <person name="Kim C.-K."/>
            <person name="Kim J.S."/>
            <person name="Ahn B.O."/>
            <person name="Rhee S.Y."/>
            <person name="Sohng J.K."/>
        </authorList>
    </citation>
    <scope>NUCLEOTIDE SEQUENCE</scope>
    <source>
        <tissue evidence="2">Leaf</tissue>
    </source>
</reference>
<evidence type="ECO:0000313" key="2">
    <source>
        <dbReference type="EMBL" id="KAF7810373.1"/>
    </source>
</evidence>
<evidence type="ECO:0000256" key="1">
    <source>
        <dbReference type="SAM" id="Coils"/>
    </source>
</evidence>
<dbReference type="EMBL" id="JAAIUW010000011">
    <property type="protein sequence ID" value="KAF7810373.1"/>
    <property type="molecule type" value="Genomic_DNA"/>
</dbReference>
<sequence>MMPLERNLGRVLIDTLMAWYRLLERAEAAHHKRPRQDWIALYFTFILFFLFKIQKSSMERPAPGMARKQTATLQGTGKLSLQAHAERLIGQVAEMLAQIERIKRELNAITTMVMHVVMQKREGKNCPTLTLSKTVEKVTFASQIEKTEEIICSLNTELELPQKTTSKDVDKPLLHWSPPLIHKKLPWSPH</sequence>
<name>A0A834SVP7_9FABA</name>
<evidence type="ECO:0000313" key="3">
    <source>
        <dbReference type="Proteomes" id="UP000634136"/>
    </source>
</evidence>
<dbReference type="AlphaFoldDB" id="A0A834SVP7"/>
<keyword evidence="3" id="KW-1185">Reference proteome</keyword>
<accession>A0A834SVP7</accession>